<evidence type="ECO:0000256" key="3">
    <source>
        <dbReference type="SAM" id="MobiDB-lite"/>
    </source>
</evidence>
<comment type="caution">
    <text evidence="6">The sequence shown here is derived from an EMBL/GenBank/DDBJ whole genome shotgun (WGS) entry which is preliminary data.</text>
</comment>
<accession>U2EJF5</accession>
<gene>
    <name evidence="6" type="ORF">SSPSH_002723</name>
</gene>
<dbReference type="InterPro" id="IPR000160">
    <property type="entry name" value="GGDEF_dom"/>
</dbReference>
<dbReference type="InterPro" id="IPR050469">
    <property type="entry name" value="Diguanylate_Cyclase"/>
</dbReference>
<dbReference type="GO" id="GO:0052621">
    <property type="term" value="F:diguanylate cyclase activity"/>
    <property type="evidence" value="ECO:0007669"/>
    <property type="project" value="UniProtKB-EC"/>
</dbReference>
<dbReference type="SMART" id="SM00267">
    <property type="entry name" value="GGDEF"/>
    <property type="match status" value="1"/>
</dbReference>
<dbReference type="SUPFAM" id="SSF55073">
    <property type="entry name" value="Nucleotide cyclase"/>
    <property type="match status" value="1"/>
</dbReference>
<dbReference type="FunFam" id="3.30.70.270:FF:000001">
    <property type="entry name" value="Diguanylate cyclase domain protein"/>
    <property type="match status" value="1"/>
</dbReference>
<dbReference type="GO" id="GO:0043709">
    <property type="term" value="P:cell adhesion involved in single-species biofilm formation"/>
    <property type="evidence" value="ECO:0007669"/>
    <property type="project" value="TreeGrafter"/>
</dbReference>
<dbReference type="eggNOG" id="COG3706">
    <property type="taxonomic scope" value="Bacteria"/>
</dbReference>
<keyword evidence="7" id="KW-1185">Reference proteome</keyword>
<reference evidence="6 7" key="1">
    <citation type="journal article" date="2011" name="J. Bacteriol.">
        <title>Genome sequence of Salinisphaera shabanensis, a gammaproteobacterium from the harsh, variable environment of the brine-seawater interface of the Shaban Deep in the Red Sea.</title>
        <authorList>
            <person name="Antunes A."/>
            <person name="Alam I."/>
            <person name="Bajic V.B."/>
            <person name="Stingl U."/>
        </authorList>
    </citation>
    <scope>NUCLEOTIDE SEQUENCE [LARGE SCALE GENOMIC DNA]</scope>
    <source>
        <strain evidence="6 7">E1L3A</strain>
    </source>
</reference>
<reference evidence="6 7" key="2">
    <citation type="journal article" date="2013" name="PLoS ONE">
        <title>INDIGO - INtegrated Data Warehouse of MIcrobial GenOmes with Examples from the Red Sea Extremophiles.</title>
        <authorList>
            <person name="Alam I."/>
            <person name="Antunes A."/>
            <person name="Kamau A.A."/>
            <person name="Ba Alawi W."/>
            <person name="Kalkatawi M."/>
            <person name="Stingl U."/>
            <person name="Bajic V.B."/>
        </authorList>
    </citation>
    <scope>NUCLEOTIDE SEQUENCE [LARGE SCALE GENOMIC DNA]</scope>
    <source>
        <strain evidence="6 7">E1L3A</strain>
    </source>
</reference>
<dbReference type="GO" id="GO:0005886">
    <property type="term" value="C:plasma membrane"/>
    <property type="evidence" value="ECO:0007669"/>
    <property type="project" value="TreeGrafter"/>
</dbReference>
<evidence type="ECO:0000256" key="1">
    <source>
        <dbReference type="ARBA" id="ARBA00001946"/>
    </source>
</evidence>
<dbReference type="Pfam" id="PF00990">
    <property type="entry name" value="GGDEF"/>
    <property type="match status" value="1"/>
</dbReference>
<dbReference type="STRING" id="1033802.SSPSH_002723"/>
<evidence type="ECO:0000313" key="6">
    <source>
        <dbReference type="EMBL" id="ERJ18442.1"/>
    </source>
</evidence>
<organism evidence="6 7">
    <name type="scientific">Salinisphaera shabanensis E1L3A</name>
    <dbReference type="NCBI Taxonomy" id="1033802"/>
    <lineage>
        <taxon>Bacteria</taxon>
        <taxon>Pseudomonadati</taxon>
        <taxon>Pseudomonadota</taxon>
        <taxon>Gammaproteobacteria</taxon>
        <taxon>Salinisphaerales</taxon>
        <taxon>Salinisphaeraceae</taxon>
        <taxon>Salinisphaera</taxon>
    </lineage>
</organism>
<dbReference type="Gene3D" id="3.30.70.270">
    <property type="match status" value="1"/>
</dbReference>
<sequence length="282" mass="30551">MPAKSISPTAKAGSRFAAPHFEGPDSLRERAGMSHIATTILATPSASVSYENSEGRRVYVNSRLIPEFNWYLIVQQAQSSAEARVLGALLLNIGVALAIAALVGAIGWVAVRNYQSNLEQMAGTDALTGCTTRRVFEAIFEQVRKNALRNDAPLSLLAIDIDHFKQINDRHGHAAGDLVLYTLTDIFRSHLRDNDTLCRWGGDEFLILLGDCTLPNAIRVADAIRAAVACHTIRPADHAIACTISVGAAEYKPGEDLRALVARADLAMYTAKRDGRDQVSKA</sequence>
<dbReference type="CDD" id="cd01949">
    <property type="entry name" value="GGDEF"/>
    <property type="match status" value="1"/>
</dbReference>
<comment type="cofactor">
    <cofactor evidence="1">
        <name>Mg(2+)</name>
        <dbReference type="ChEBI" id="CHEBI:18420"/>
    </cofactor>
</comment>
<dbReference type="Proteomes" id="UP000006242">
    <property type="component" value="Unassembled WGS sequence"/>
</dbReference>
<evidence type="ECO:0000313" key="7">
    <source>
        <dbReference type="Proteomes" id="UP000006242"/>
    </source>
</evidence>
<feature type="region of interest" description="Disordered" evidence="3">
    <location>
        <begin position="1"/>
        <end position="22"/>
    </location>
</feature>
<keyword evidence="4" id="KW-0812">Transmembrane</keyword>
<dbReference type="GO" id="GO:1902201">
    <property type="term" value="P:negative regulation of bacterial-type flagellum-dependent cell motility"/>
    <property type="evidence" value="ECO:0007669"/>
    <property type="project" value="TreeGrafter"/>
</dbReference>
<dbReference type="AlphaFoldDB" id="U2EJF5"/>
<keyword evidence="4" id="KW-0472">Membrane</keyword>
<dbReference type="PANTHER" id="PTHR45138:SF26">
    <property type="entry name" value="DIGUANYLATE CYCLASE"/>
    <property type="match status" value="1"/>
</dbReference>
<evidence type="ECO:0000256" key="4">
    <source>
        <dbReference type="SAM" id="Phobius"/>
    </source>
</evidence>
<evidence type="ECO:0000256" key="2">
    <source>
        <dbReference type="ARBA" id="ARBA00012528"/>
    </source>
</evidence>
<name>U2EJF5_9GAMM</name>
<dbReference type="PROSITE" id="PS50887">
    <property type="entry name" value="GGDEF"/>
    <property type="match status" value="1"/>
</dbReference>
<dbReference type="NCBIfam" id="TIGR00254">
    <property type="entry name" value="GGDEF"/>
    <property type="match status" value="1"/>
</dbReference>
<keyword evidence="4" id="KW-1133">Transmembrane helix</keyword>
<dbReference type="InterPro" id="IPR043128">
    <property type="entry name" value="Rev_trsase/Diguanyl_cyclase"/>
</dbReference>
<proteinExistence type="predicted"/>
<dbReference type="PANTHER" id="PTHR45138">
    <property type="entry name" value="REGULATORY COMPONENTS OF SENSORY TRANSDUCTION SYSTEM"/>
    <property type="match status" value="1"/>
</dbReference>
<evidence type="ECO:0000259" key="5">
    <source>
        <dbReference type="PROSITE" id="PS50887"/>
    </source>
</evidence>
<feature type="domain" description="GGDEF" evidence="5">
    <location>
        <begin position="152"/>
        <end position="282"/>
    </location>
</feature>
<dbReference type="EC" id="2.7.7.65" evidence="2"/>
<protein>
    <recommendedName>
        <fullName evidence="2">diguanylate cyclase</fullName>
        <ecNumber evidence="2">2.7.7.65</ecNumber>
    </recommendedName>
</protein>
<feature type="transmembrane region" description="Helical" evidence="4">
    <location>
        <begin position="85"/>
        <end position="111"/>
    </location>
</feature>
<dbReference type="InterPro" id="IPR029787">
    <property type="entry name" value="Nucleotide_cyclase"/>
</dbReference>
<dbReference type="EMBL" id="AFNV02000019">
    <property type="protein sequence ID" value="ERJ18442.1"/>
    <property type="molecule type" value="Genomic_DNA"/>
</dbReference>